<keyword evidence="2" id="KW-1185">Reference proteome</keyword>
<dbReference type="Proteomes" id="UP000585474">
    <property type="component" value="Unassembled WGS sequence"/>
</dbReference>
<protein>
    <submittedName>
        <fullName evidence="1">Uncharacterized protein</fullName>
    </submittedName>
</protein>
<comment type="caution">
    <text evidence="1">The sequence shown here is derived from an EMBL/GenBank/DDBJ whole genome shotgun (WGS) entry which is preliminary data.</text>
</comment>
<reference evidence="1 2" key="1">
    <citation type="submission" date="2019-07" db="EMBL/GenBank/DDBJ databases">
        <title>De Novo Assembly of kiwifruit Actinidia rufa.</title>
        <authorList>
            <person name="Sugita-Konishi S."/>
            <person name="Sato K."/>
            <person name="Mori E."/>
            <person name="Abe Y."/>
            <person name="Kisaki G."/>
            <person name="Hamano K."/>
            <person name="Suezawa K."/>
            <person name="Otani M."/>
            <person name="Fukuda T."/>
            <person name="Manabe T."/>
            <person name="Gomi K."/>
            <person name="Tabuchi M."/>
            <person name="Akimitsu K."/>
            <person name="Kataoka I."/>
        </authorList>
    </citation>
    <scope>NUCLEOTIDE SEQUENCE [LARGE SCALE GENOMIC DNA]</scope>
    <source>
        <strain evidence="2">cv. Fuchu</strain>
    </source>
</reference>
<dbReference type="PANTHER" id="PTHR37766">
    <property type="entry name" value="OS01G0897100 PROTEIN"/>
    <property type="match status" value="1"/>
</dbReference>
<dbReference type="PANTHER" id="PTHR37766:SF1">
    <property type="entry name" value="OS01G0897100 PROTEIN"/>
    <property type="match status" value="1"/>
</dbReference>
<gene>
    <name evidence="1" type="ORF">Acr_15g0004180</name>
</gene>
<dbReference type="EMBL" id="BJWL01000015">
    <property type="protein sequence ID" value="GFZ01809.1"/>
    <property type="molecule type" value="Genomic_DNA"/>
</dbReference>
<proteinExistence type="predicted"/>
<evidence type="ECO:0000313" key="1">
    <source>
        <dbReference type="EMBL" id="GFZ01809.1"/>
    </source>
</evidence>
<evidence type="ECO:0000313" key="2">
    <source>
        <dbReference type="Proteomes" id="UP000585474"/>
    </source>
</evidence>
<dbReference type="OrthoDB" id="1927237at2759"/>
<dbReference type="AlphaFoldDB" id="A0A7J0FSX4"/>
<accession>A0A7J0FSX4</accession>
<organism evidence="1 2">
    <name type="scientific">Actinidia rufa</name>
    <dbReference type="NCBI Taxonomy" id="165716"/>
    <lineage>
        <taxon>Eukaryota</taxon>
        <taxon>Viridiplantae</taxon>
        <taxon>Streptophyta</taxon>
        <taxon>Embryophyta</taxon>
        <taxon>Tracheophyta</taxon>
        <taxon>Spermatophyta</taxon>
        <taxon>Magnoliopsida</taxon>
        <taxon>eudicotyledons</taxon>
        <taxon>Gunneridae</taxon>
        <taxon>Pentapetalae</taxon>
        <taxon>asterids</taxon>
        <taxon>Ericales</taxon>
        <taxon>Actinidiaceae</taxon>
        <taxon>Actinidia</taxon>
    </lineage>
</organism>
<sequence>MVELFLSEPTSSGGGNDESVKQHISLLNKLESMIWSLLMSCGARSEARLWLCNSLSKIRFVTPRHQRELFVKILRSKPLKRALAAQVLQMMFEKYPRKTGSILAKRSHLLENFFKGNSRRILQWFSHFSSSGDLGHRRGAKALSQFAFVNRDICWDELEWKGKHGQSPAMVATKPHYFLDLDVQRTVENFLENVPEFWSSDEFAASLEDGEILFIDTRFFVDFFVDLMLKEDSKEVWEVVNEFLMEESFSSLCHRLLIILEERDFCFFLESLHKILNARIESVDFGNPSYWLEIILSKCGDSVPINQLFLINAVISQGRQLLRLVREEEDGAEKVKIKDIVVQICMCSCHPSSLASITKQCFKEKTIDTVKWLGLQSWALHYRLSEECRTRESWESLFIDNGISFRKSDNYEVLRHDGFLEGLESDLEERASVGVRRKKKEKHRKKRRKNLDDDESYDNELLDLNMPKNRLSLQSRGDGWLLSTDAYSTLWSSGDSQGSSKQMVSLSIIEGRMKRDEDELCVPIVLCYMSCSGYDVSIYIERAKQVFEPFCRKLGLDRFAVDRIYQGNARQGSGLWP</sequence>
<name>A0A7J0FSX4_9ERIC</name>